<evidence type="ECO:0000313" key="7">
    <source>
        <dbReference type="Ensembl" id="ENSCCRP00010119741.1"/>
    </source>
</evidence>
<dbReference type="SMART" id="SM00409">
    <property type="entry name" value="IG"/>
    <property type="match status" value="1"/>
</dbReference>
<dbReference type="SUPFAM" id="SSF48726">
    <property type="entry name" value="Immunoglobulin"/>
    <property type="match status" value="1"/>
</dbReference>
<dbReference type="InterPro" id="IPR003599">
    <property type="entry name" value="Ig_sub"/>
</dbReference>
<evidence type="ECO:0000259" key="6">
    <source>
        <dbReference type="PROSITE" id="PS50835"/>
    </source>
</evidence>
<keyword evidence="4" id="KW-0393">Immunoglobulin domain</keyword>
<feature type="domain" description="Ig-like" evidence="6">
    <location>
        <begin position="35"/>
        <end position="103"/>
    </location>
</feature>
<dbReference type="InterPro" id="IPR036179">
    <property type="entry name" value="Ig-like_dom_sf"/>
</dbReference>
<dbReference type="Proteomes" id="UP000694427">
    <property type="component" value="Unplaced"/>
</dbReference>
<name>A0A8C1RTB9_CYPCA</name>
<dbReference type="InterPro" id="IPR013783">
    <property type="entry name" value="Ig-like_fold"/>
</dbReference>
<keyword evidence="5" id="KW-1133">Transmembrane helix</keyword>
<organism evidence="7 8">
    <name type="scientific">Cyprinus carpio</name>
    <name type="common">Common carp</name>
    <dbReference type="NCBI Taxonomy" id="7962"/>
    <lineage>
        <taxon>Eukaryota</taxon>
        <taxon>Metazoa</taxon>
        <taxon>Chordata</taxon>
        <taxon>Craniata</taxon>
        <taxon>Vertebrata</taxon>
        <taxon>Euteleostomi</taxon>
        <taxon>Actinopterygii</taxon>
        <taxon>Neopterygii</taxon>
        <taxon>Teleostei</taxon>
        <taxon>Ostariophysi</taxon>
        <taxon>Cypriniformes</taxon>
        <taxon>Cyprinidae</taxon>
        <taxon>Cyprininae</taxon>
        <taxon>Cyprinus</taxon>
    </lineage>
</organism>
<keyword evidence="1" id="KW-0732">Signal</keyword>
<protein>
    <submittedName>
        <fullName evidence="7">Si:ch211-139g16.8</fullName>
    </submittedName>
</protein>
<keyword evidence="8" id="KW-1185">Reference proteome</keyword>
<keyword evidence="5" id="KW-0812">Transmembrane</keyword>
<dbReference type="PANTHER" id="PTHR15297:SF2">
    <property type="entry name" value="IMMUNOGLOBULIN SUPERFAMILY MEMBER 6"/>
    <property type="match status" value="1"/>
</dbReference>
<dbReference type="PANTHER" id="PTHR15297">
    <property type="entry name" value="IMMUNOGLOBULIN SUPERFAMILY MEMBER 6"/>
    <property type="match status" value="1"/>
</dbReference>
<proteinExistence type="predicted"/>
<accession>A0A8C1RTB9</accession>
<dbReference type="InterPro" id="IPR007110">
    <property type="entry name" value="Ig-like_dom"/>
</dbReference>
<sequence>FWFYSSVRRETFVGMTIYGCKVDVQQPTELMREKEQQSVSIPCSVTVSSCSESQTQISWYVFRRDSHYQLDLQSHSLRYTLEQQDLRISSLSEADSGVYYCAAALLDVAHSGAQAIGQGTTLKVSKKGLNVRQALLLTLLVLLIVYSLLVLVIIICIKVQLQYTPFQSNAMLHFQEERYKAVIGAVDTKANMYTLGTNMYL</sequence>
<feature type="transmembrane region" description="Helical" evidence="5">
    <location>
        <begin position="134"/>
        <end position="155"/>
    </location>
</feature>
<evidence type="ECO:0000256" key="2">
    <source>
        <dbReference type="ARBA" id="ARBA00023157"/>
    </source>
</evidence>
<reference evidence="7" key="2">
    <citation type="submission" date="2025-09" db="UniProtKB">
        <authorList>
            <consortium name="Ensembl"/>
        </authorList>
    </citation>
    <scope>IDENTIFICATION</scope>
</reference>
<evidence type="ECO:0000313" key="8">
    <source>
        <dbReference type="Proteomes" id="UP000694427"/>
    </source>
</evidence>
<dbReference type="AlphaFoldDB" id="A0A8C1RTB9"/>
<dbReference type="InterPro" id="IPR039089">
    <property type="entry name" value="IGSF6"/>
</dbReference>
<evidence type="ECO:0000256" key="4">
    <source>
        <dbReference type="ARBA" id="ARBA00023319"/>
    </source>
</evidence>
<dbReference type="Gene3D" id="2.60.40.10">
    <property type="entry name" value="Immunoglobulins"/>
    <property type="match status" value="1"/>
</dbReference>
<evidence type="ECO:0000256" key="3">
    <source>
        <dbReference type="ARBA" id="ARBA00023180"/>
    </source>
</evidence>
<evidence type="ECO:0000256" key="1">
    <source>
        <dbReference type="ARBA" id="ARBA00022729"/>
    </source>
</evidence>
<dbReference type="Ensembl" id="ENSCCRT00010132962.1">
    <property type="protein sequence ID" value="ENSCCRP00010119741.1"/>
    <property type="gene ID" value="ENSCCRG00010052337.1"/>
</dbReference>
<dbReference type="Pfam" id="PF18452">
    <property type="entry name" value="Ig_6"/>
    <property type="match status" value="1"/>
</dbReference>
<keyword evidence="2" id="KW-1015">Disulfide bond</keyword>
<keyword evidence="3" id="KW-0325">Glycoprotein</keyword>
<dbReference type="CDD" id="cd00099">
    <property type="entry name" value="IgV"/>
    <property type="match status" value="1"/>
</dbReference>
<reference evidence="7" key="1">
    <citation type="submission" date="2025-08" db="UniProtKB">
        <authorList>
            <consortium name="Ensembl"/>
        </authorList>
    </citation>
    <scope>IDENTIFICATION</scope>
</reference>
<evidence type="ECO:0000256" key="5">
    <source>
        <dbReference type="SAM" id="Phobius"/>
    </source>
</evidence>
<keyword evidence="5" id="KW-0472">Membrane</keyword>
<dbReference type="InterPro" id="IPR041416">
    <property type="entry name" value="IL-1RAcP-like_ig"/>
</dbReference>
<dbReference type="PROSITE" id="PS50835">
    <property type="entry name" value="IG_LIKE"/>
    <property type="match status" value="1"/>
</dbReference>